<dbReference type="SUPFAM" id="SSF88659">
    <property type="entry name" value="Sigma3 and sigma4 domains of RNA polymerase sigma factors"/>
    <property type="match status" value="1"/>
</dbReference>
<dbReference type="PANTHER" id="PTHR43133">
    <property type="entry name" value="RNA POLYMERASE ECF-TYPE SIGMA FACTO"/>
    <property type="match status" value="1"/>
</dbReference>
<dbReference type="InterPro" id="IPR036388">
    <property type="entry name" value="WH-like_DNA-bd_sf"/>
</dbReference>
<dbReference type="Pfam" id="PF00196">
    <property type="entry name" value="GerE"/>
    <property type="match status" value="1"/>
</dbReference>
<dbReference type="Gene3D" id="1.10.10.10">
    <property type="entry name" value="Winged helix-like DNA-binding domain superfamily/Winged helix DNA-binding domain"/>
    <property type="match status" value="2"/>
</dbReference>
<evidence type="ECO:0000256" key="6">
    <source>
        <dbReference type="SAM" id="MobiDB-lite"/>
    </source>
</evidence>
<keyword evidence="4" id="KW-0238">DNA-binding</keyword>
<dbReference type="InterPro" id="IPR013249">
    <property type="entry name" value="RNA_pol_sigma70_r4_t2"/>
</dbReference>
<keyword evidence="3" id="KW-0731">Sigma factor</keyword>
<keyword evidence="2" id="KW-0805">Transcription regulation</keyword>
<keyword evidence="5" id="KW-0804">Transcription</keyword>
<dbReference type="Pfam" id="PF08281">
    <property type="entry name" value="Sigma70_r4_2"/>
    <property type="match status" value="1"/>
</dbReference>
<dbReference type="SMART" id="SM00421">
    <property type="entry name" value="HTH_LUXR"/>
    <property type="match status" value="1"/>
</dbReference>
<evidence type="ECO:0000256" key="3">
    <source>
        <dbReference type="ARBA" id="ARBA00023082"/>
    </source>
</evidence>
<comment type="caution">
    <text evidence="8">The sequence shown here is derived from an EMBL/GenBank/DDBJ whole genome shotgun (WGS) entry which is preliminary data.</text>
</comment>
<evidence type="ECO:0000256" key="4">
    <source>
        <dbReference type="ARBA" id="ARBA00023125"/>
    </source>
</evidence>
<feature type="region of interest" description="Disordered" evidence="6">
    <location>
        <begin position="188"/>
        <end position="209"/>
    </location>
</feature>
<dbReference type="CDD" id="cd06170">
    <property type="entry name" value="LuxR_C_like"/>
    <property type="match status" value="1"/>
</dbReference>
<evidence type="ECO:0000313" key="8">
    <source>
        <dbReference type="EMBL" id="GAA2130541.1"/>
    </source>
</evidence>
<comment type="similarity">
    <text evidence="1">Belongs to the sigma-70 factor family. ECF subfamily.</text>
</comment>
<feature type="region of interest" description="Disordered" evidence="6">
    <location>
        <begin position="85"/>
        <end position="112"/>
    </location>
</feature>
<sequence>MSPATTAPPQPADRRLLGLLRLLTPREARLLARFAAGEDIDAIARALGTTPGTARTQLHRAMRKLGVRTRAQAVAATDLLPSTALAPPLTPPTAPAAQAAPAAPAASAAPAPAPAPADVFRELCATAHTRLVQQTYLLTGGRRRATRCVRRALAAASRRRREVSALADPEAWVRAYAFEAALSPWRPGGPRRAHRLQLPRPRIGTGPTDRRRDRALLKALRRLPRPQRRALVLHDGLGLSAAEVAVEVESSTAAAEGRVRAARAALARSVPDLVGPDPQAPGFGEGLSALLHRAAVAACPAPRDPRPGLVRVTGRLRPGLVTGAAGLLTLAMGAAVVGTLAGNGPAGYFRPPSPALPLCSAVGTGSAGPAAPGGSPGLRSLWCNP</sequence>
<accession>A0ABN2YPU6</accession>
<dbReference type="SUPFAM" id="SSF46894">
    <property type="entry name" value="C-terminal effector domain of the bipartite response regulators"/>
    <property type="match status" value="1"/>
</dbReference>
<dbReference type="InterPro" id="IPR013324">
    <property type="entry name" value="RNA_pol_sigma_r3/r4-like"/>
</dbReference>
<dbReference type="RefSeq" id="WP_344459846.1">
    <property type="nucleotide sequence ID" value="NZ_BAAANT010000001.1"/>
</dbReference>
<dbReference type="PANTHER" id="PTHR43133:SF8">
    <property type="entry name" value="RNA POLYMERASE SIGMA FACTOR HI_1459-RELATED"/>
    <property type="match status" value="1"/>
</dbReference>
<dbReference type="EMBL" id="BAAANT010000001">
    <property type="protein sequence ID" value="GAA2130541.1"/>
    <property type="molecule type" value="Genomic_DNA"/>
</dbReference>
<feature type="compositionally biased region" description="Low complexity" evidence="6">
    <location>
        <begin position="95"/>
        <end position="110"/>
    </location>
</feature>
<protein>
    <recommendedName>
        <fullName evidence="7">HTH luxR-type domain-containing protein</fullName>
    </recommendedName>
</protein>
<proteinExistence type="inferred from homology"/>
<dbReference type="InterPro" id="IPR000792">
    <property type="entry name" value="Tscrpt_reg_LuxR_C"/>
</dbReference>
<dbReference type="PROSITE" id="PS50043">
    <property type="entry name" value="HTH_LUXR_2"/>
    <property type="match status" value="1"/>
</dbReference>
<gene>
    <name evidence="8" type="ORF">GCM10009760_03210</name>
</gene>
<evidence type="ECO:0000313" key="9">
    <source>
        <dbReference type="Proteomes" id="UP001422759"/>
    </source>
</evidence>
<reference evidence="8 9" key="1">
    <citation type="journal article" date="2019" name="Int. J. Syst. Evol. Microbiol.">
        <title>The Global Catalogue of Microorganisms (GCM) 10K type strain sequencing project: providing services to taxonomists for standard genome sequencing and annotation.</title>
        <authorList>
            <consortium name="The Broad Institute Genomics Platform"/>
            <consortium name="The Broad Institute Genome Sequencing Center for Infectious Disease"/>
            <person name="Wu L."/>
            <person name="Ma J."/>
        </authorList>
    </citation>
    <scope>NUCLEOTIDE SEQUENCE [LARGE SCALE GENOMIC DNA]</scope>
    <source>
        <strain evidence="8 9">JCM 14560</strain>
    </source>
</reference>
<organism evidence="8 9">
    <name type="scientific">Kitasatospora kazusensis</name>
    <dbReference type="NCBI Taxonomy" id="407974"/>
    <lineage>
        <taxon>Bacteria</taxon>
        <taxon>Bacillati</taxon>
        <taxon>Actinomycetota</taxon>
        <taxon>Actinomycetes</taxon>
        <taxon>Kitasatosporales</taxon>
        <taxon>Streptomycetaceae</taxon>
        <taxon>Kitasatospora</taxon>
    </lineage>
</organism>
<dbReference type="InterPro" id="IPR039425">
    <property type="entry name" value="RNA_pol_sigma-70-like"/>
</dbReference>
<feature type="domain" description="HTH luxR-type" evidence="7">
    <location>
        <begin position="16"/>
        <end position="81"/>
    </location>
</feature>
<evidence type="ECO:0000256" key="2">
    <source>
        <dbReference type="ARBA" id="ARBA00023015"/>
    </source>
</evidence>
<evidence type="ECO:0000259" key="7">
    <source>
        <dbReference type="PROSITE" id="PS50043"/>
    </source>
</evidence>
<dbReference type="Proteomes" id="UP001422759">
    <property type="component" value="Unassembled WGS sequence"/>
</dbReference>
<dbReference type="InterPro" id="IPR016032">
    <property type="entry name" value="Sig_transdc_resp-reg_C-effctor"/>
</dbReference>
<keyword evidence="9" id="KW-1185">Reference proteome</keyword>
<evidence type="ECO:0000256" key="5">
    <source>
        <dbReference type="ARBA" id="ARBA00023163"/>
    </source>
</evidence>
<name>A0ABN2YPU6_9ACTN</name>
<evidence type="ECO:0000256" key="1">
    <source>
        <dbReference type="ARBA" id="ARBA00010641"/>
    </source>
</evidence>